<keyword evidence="7" id="KW-1185">Reference proteome</keyword>
<sequence>MKNYEKIKGNIEKKITSQQPINLDETNLKLHMQGTLPYLLIYRYRNDPHKGVRKLIQSFSSGLMANNEYKQLEKLVEVISHSISKIFNSFLIIELIPLTNNGNIEISSFYDETHITIATLKKALEHSGLNEVAVKIKKVKESMADPLLSKETRKDKGVFWIGLSFPVSLLEGPKSDTWVEHFTDVFKKVGFNFMRIQTSNHFSPYLMHEHDKLDKKVEEIDQELADISDEMSFLLNTTPVNDSLAWEEFKSSNYEEKPQFTYRTIKFDPEKLKERLFRLDMDGVKGTTVDYILRQKRIQLEIELTLLQSREAVGAQYLGHYLYGAPNNKELKQAKEILKKVKVLSNDDEESVNCHEFAEIAQSEIDYLKKEFQNENIAAEVRNDIVGIMVDKTKVYISEGMSIKRSRVEALIQHEIGTHILTYCNGLRQPLKQLYAGFAGYNQLQEGLAVLSEYFVDGLSGSRLRTLAARVIAADCLVKGNSFNETYNLLVDTYNFPKRISFNITLRIFRGGGLIKDVVYLRGVILLLDYLQDGGNIELLYTGKFALHYVPLISKLLEQGVLKQPILPNHFKEEDFQNRIEALRNKKFELIDLID</sequence>
<reference evidence="7" key="1">
    <citation type="journal article" date="2019" name="Int. J. Syst. Evol. Microbiol.">
        <title>The Global Catalogue of Microorganisms (GCM) 10K type strain sequencing project: providing services to taxonomists for standard genome sequencing and annotation.</title>
        <authorList>
            <consortium name="The Broad Institute Genomics Platform"/>
            <consortium name="The Broad Institute Genome Sequencing Center for Infectious Disease"/>
            <person name="Wu L."/>
            <person name="Ma J."/>
        </authorList>
    </citation>
    <scope>NUCLEOTIDE SEQUENCE [LARGE SCALE GENOMIC DNA]</scope>
    <source>
        <strain evidence="7">KCTC 52925</strain>
    </source>
</reference>
<comment type="caution">
    <text evidence="6">The sequence shown here is derived from an EMBL/GenBank/DDBJ whole genome shotgun (WGS) entry which is preliminary data.</text>
</comment>
<dbReference type="SMART" id="SM01154">
    <property type="entry name" value="DUF1704"/>
    <property type="match status" value="1"/>
</dbReference>
<accession>A0ABW5X162</accession>
<evidence type="ECO:0000256" key="4">
    <source>
        <dbReference type="ARBA" id="ARBA00023049"/>
    </source>
</evidence>
<evidence type="ECO:0000256" key="5">
    <source>
        <dbReference type="SAM" id="Coils"/>
    </source>
</evidence>
<keyword evidence="5" id="KW-0175">Coiled coil</keyword>
<dbReference type="Pfam" id="PF08014">
    <property type="entry name" value="MATCAP"/>
    <property type="match status" value="1"/>
</dbReference>
<feature type="coiled-coil region" evidence="5">
    <location>
        <begin position="210"/>
        <end position="237"/>
    </location>
</feature>
<evidence type="ECO:0000313" key="6">
    <source>
        <dbReference type="EMBL" id="MFD2832512.1"/>
    </source>
</evidence>
<gene>
    <name evidence="6" type="ORF">ACFSYS_04375</name>
</gene>
<evidence type="ECO:0000256" key="1">
    <source>
        <dbReference type="ARBA" id="ARBA00001947"/>
    </source>
</evidence>
<keyword evidence="4" id="KW-0482">Metalloprotease</keyword>
<proteinExistence type="predicted"/>
<name>A0ABW5X162_9FLAO</name>
<dbReference type="RefSeq" id="WP_251742890.1">
    <property type="nucleotide sequence ID" value="NZ_JBHUOJ010000008.1"/>
</dbReference>
<dbReference type="PANTHER" id="PTHR31817:SF0">
    <property type="entry name" value="CHROMOSOME UNDETERMINED SCAFFOLD_67, WHOLE GENOME SHOTGUN SEQUENCE"/>
    <property type="match status" value="1"/>
</dbReference>
<dbReference type="EMBL" id="JBHUOJ010000008">
    <property type="protein sequence ID" value="MFD2832512.1"/>
    <property type="molecule type" value="Genomic_DNA"/>
</dbReference>
<dbReference type="InterPro" id="IPR012548">
    <property type="entry name" value="MATCAP"/>
</dbReference>
<organism evidence="6 7">
    <name type="scientific">Christiangramia antarctica</name>
    <dbReference type="NCBI Taxonomy" id="2058158"/>
    <lineage>
        <taxon>Bacteria</taxon>
        <taxon>Pseudomonadati</taxon>
        <taxon>Bacteroidota</taxon>
        <taxon>Flavobacteriia</taxon>
        <taxon>Flavobacteriales</taxon>
        <taxon>Flavobacteriaceae</taxon>
        <taxon>Christiangramia</taxon>
    </lineage>
</organism>
<keyword evidence="2" id="KW-0645">Protease</keyword>
<evidence type="ECO:0000313" key="7">
    <source>
        <dbReference type="Proteomes" id="UP001597438"/>
    </source>
</evidence>
<dbReference type="PANTHER" id="PTHR31817">
    <property type="match status" value="1"/>
</dbReference>
<evidence type="ECO:0000256" key="2">
    <source>
        <dbReference type="ARBA" id="ARBA00022670"/>
    </source>
</evidence>
<dbReference type="Proteomes" id="UP001597438">
    <property type="component" value="Unassembled WGS sequence"/>
</dbReference>
<evidence type="ECO:0000256" key="3">
    <source>
        <dbReference type="ARBA" id="ARBA00022801"/>
    </source>
</evidence>
<protein>
    <submittedName>
        <fullName evidence="6">Flavohemoglobin expression-modulating QEGLA motif protein</fullName>
    </submittedName>
</protein>
<comment type="cofactor">
    <cofactor evidence="1">
        <name>Zn(2+)</name>
        <dbReference type="ChEBI" id="CHEBI:29105"/>
    </cofactor>
</comment>
<keyword evidence="3" id="KW-0378">Hydrolase</keyword>